<dbReference type="NCBIfam" id="NF038145">
    <property type="entry name" value="Hvo_1808_fam"/>
    <property type="match status" value="1"/>
</dbReference>
<accession>A0A346PJ50</accession>
<dbReference type="EMBL" id="CP024047">
    <property type="protein sequence ID" value="AXR79545.1"/>
    <property type="molecule type" value="Genomic_DNA"/>
</dbReference>
<feature type="region of interest" description="Disordered" evidence="1">
    <location>
        <begin position="278"/>
        <end position="307"/>
    </location>
</feature>
<reference evidence="3" key="1">
    <citation type="submission" date="2017-10" db="EMBL/GenBank/DDBJ databases">
        <title>Phenotypic and genomic properties of facultatively anaerobic sulfur-reducing natronoarchaea from hypersaline soda lakes.</title>
        <authorList>
            <person name="Sorokin D.Y."/>
            <person name="Kublanov I.V."/>
            <person name="Roman P."/>
            <person name="Sinninghe Damste J.S."/>
            <person name="Golyshin P.N."/>
            <person name="Rojo D."/>
            <person name="Ciordia S."/>
            <person name="Mena Md.C."/>
            <person name="Ferrer M."/>
            <person name="Messina E."/>
            <person name="Smedile F."/>
            <person name="La Spada G."/>
            <person name="La Cono V."/>
            <person name="Yakimov M.M."/>
        </authorList>
    </citation>
    <scope>NUCLEOTIDE SEQUENCE [LARGE SCALE GENOMIC DNA]</scope>
    <source>
        <strain evidence="3">AArc1</strain>
    </source>
</reference>
<dbReference type="RefSeq" id="WP_117365481.1">
    <property type="nucleotide sequence ID" value="NZ_CP024047.1"/>
</dbReference>
<evidence type="ECO:0000313" key="3">
    <source>
        <dbReference type="Proteomes" id="UP000258707"/>
    </source>
</evidence>
<evidence type="ECO:0000313" key="2">
    <source>
        <dbReference type="EMBL" id="AXR79545.1"/>
    </source>
</evidence>
<sequence>MRRGTLFAVVVLVVLSGCTVPGTPGQLDTDRELGSVAGYAADDEFAFGEEATLTEDELEAVTYRSMARLEVIRGMKFERAVDIEVITREEYREQRGEPEAASTFRNEVWRAPFVVDGETDVNDEFEALYGDAVQGYYSSDRIVLVADDSDEIRIDRGTLVHELTHALQDQHFGLEREGETIDERRAELGLIEGEANYLPYLYDERCADEWQCLPDPGTPAELEPGDRPFNLGLFLSIYAPYAEGPAFVSHLHETEGWSAVDRAFDDRPVSTSQVIHPARYPDDEPVDVDITDRSSDAWDPITDDDDGEIRTETIGEATLFGSLWTNGVVDRPLTEGGSELAPYNYTHPTTDGWAGDTLTAYEHTDEETDDNVTAHVWKLAWADAADAEAFADAYRGVLEANGADPVDAGADSDTYRIDDGGFAGAFHVFVDDERVTIVGGPDVDALEEIHATADGDASTDADADVDTDATLEAGGNASANASMAADVDLDVAASADVEVAASVDAPTATGSSLGSAVS</sequence>
<gene>
    <name evidence="2" type="ORF">AArc1_3242</name>
</gene>
<dbReference type="GeneID" id="37640003"/>
<dbReference type="InterPro" id="IPR047792">
    <property type="entry name" value="Hvo_1808-like"/>
</dbReference>
<evidence type="ECO:0000256" key="1">
    <source>
        <dbReference type="SAM" id="MobiDB-lite"/>
    </source>
</evidence>
<proteinExistence type="predicted"/>
<name>A0A346PJ50_9EURY</name>
<dbReference type="KEGG" id="nan:AArc1_3242"/>
<protein>
    <submittedName>
        <fullName evidence="2">Uncharacterized protein</fullName>
    </submittedName>
</protein>
<organism evidence="2 3">
    <name type="scientific">Natrarchaeobaculum sulfurireducens</name>
    <dbReference type="NCBI Taxonomy" id="2044521"/>
    <lineage>
        <taxon>Archaea</taxon>
        <taxon>Methanobacteriati</taxon>
        <taxon>Methanobacteriota</taxon>
        <taxon>Stenosarchaea group</taxon>
        <taxon>Halobacteria</taxon>
        <taxon>Halobacteriales</taxon>
        <taxon>Natrialbaceae</taxon>
        <taxon>Natrarchaeobaculum</taxon>
    </lineage>
</organism>
<dbReference type="Proteomes" id="UP000258707">
    <property type="component" value="Chromosome"/>
</dbReference>
<dbReference type="PROSITE" id="PS51257">
    <property type="entry name" value="PROKAR_LIPOPROTEIN"/>
    <property type="match status" value="1"/>
</dbReference>
<dbReference type="AlphaFoldDB" id="A0A346PJ50"/>